<evidence type="ECO:0000313" key="4">
    <source>
        <dbReference type="EMBL" id="KDO22895.1"/>
    </source>
</evidence>
<keyword evidence="5" id="KW-1185">Reference proteome</keyword>
<evidence type="ECO:0000256" key="2">
    <source>
        <dbReference type="ARBA" id="ARBA00022614"/>
    </source>
</evidence>
<dbReference type="SUPFAM" id="SSF52047">
    <property type="entry name" value="RNI-like"/>
    <property type="match status" value="1"/>
</dbReference>
<dbReference type="GO" id="GO:0005096">
    <property type="term" value="F:GTPase activator activity"/>
    <property type="evidence" value="ECO:0007669"/>
    <property type="project" value="UniProtKB-KW"/>
</dbReference>
<name>A0A067C199_SAPPC</name>
<dbReference type="EMBL" id="KK583261">
    <property type="protein sequence ID" value="KDO22895.1"/>
    <property type="molecule type" value="Genomic_DNA"/>
</dbReference>
<dbReference type="Gene3D" id="3.80.10.10">
    <property type="entry name" value="Ribonuclease Inhibitor"/>
    <property type="match status" value="1"/>
</dbReference>
<dbReference type="AlphaFoldDB" id="A0A067C199"/>
<keyword evidence="2" id="KW-0433">Leucine-rich repeat</keyword>
<dbReference type="Proteomes" id="UP000030745">
    <property type="component" value="Unassembled WGS sequence"/>
</dbReference>
<dbReference type="GO" id="GO:0006913">
    <property type="term" value="P:nucleocytoplasmic transport"/>
    <property type="evidence" value="ECO:0007669"/>
    <property type="project" value="TreeGrafter"/>
</dbReference>
<dbReference type="InterPro" id="IPR032675">
    <property type="entry name" value="LRR_dom_sf"/>
</dbReference>
<evidence type="ECO:0000256" key="1">
    <source>
        <dbReference type="ARBA" id="ARBA00022468"/>
    </source>
</evidence>
<dbReference type="GeneID" id="24134032"/>
<dbReference type="PANTHER" id="PTHR24113">
    <property type="entry name" value="RAN GTPASE-ACTIVATING PROTEIN 1"/>
    <property type="match status" value="1"/>
</dbReference>
<gene>
    <name evidence="4" type="ORF">SPRG_12032</name>
</gene>
<dbReference type="GO" id="GO:0048471">
    <property type="term" value="C:perinuclear region of cytoplasm"/>
    <property type="evidence" value="ECO:0007669"/>
    <property type="project" value="TreeGrafter"/>
</dbReference>
<dbReference type="GO" id="GO:0031267">
    <property type="term" value="F:small GTPase binding"/>
    <property type="evidence" value="ECO:0007669"/>
    <property type="project" value="TreeGrafter"/>
</dbReference>
<evidence type="ECO:0000313" key="5">
    <source>
        <dbReference type="Proteomes" id="UP000030745"/>
    </source>
</evidence>
<dbReference type="GO" id="GO:0005829">
    <property type="term" value="C:cytosol"/>
    <property type="evidence" value="ECO:0007669"/>
    <property type="project" value="TreeGrafter"/>
</dbReference>
<dbReference type="GO" id="GO:0005634">
    <property type="term" value="C:nucleus"/>
    <property type="evidence" value="ECO:0007669"/>
    <property type="project" value="TreeGrafter"/>
</dbReference>
<dbReference type="KEGG" id="spar:SPRG_12032"/>
<keyword evidence="3" id="KW-0677">Repeat</keyword>
<organism evidence="4 5">
    <name type="scientific">Saprolegnia parasitica (strain CBS 223.65)</name>
    <dbReference type="NCBI Taxonomy" id="695850"/>
    <lineage>
        <taxon>Eukaryota</taxon>
        <taxon>Sar</taxon>
        <taxon>Stramenopiles</taxon>
        <taxon>Oomycota</taxon>
        <taxon>Saprolegniomycetes</taxon>
        <taxon>Saprolegniales</taxon>
        <taxon>Saprolegniaceae</taxon>
        <taxon>Saprolegnia</taxon>
    </lineage>
</organism>
<evidence type="ECO:0008006" key="6">
    <source>
        <dbReference type="Google" id="ProtNLM"/>
    </source>
</evidence>
<accession>A0A067C199</accession>
<sequence>MTKRVCQRATSLSLPCVVLHGLLRMMGDACDVVAFLEALSVSTLPPELIALRDLGAVVDLNEHWPGVHVVDVPIEYARLAIDALPAFASVKVDAGFTALAWLGATLPPTMPASLVVNVSVPGNHAALAYFWGTNVVEATVTGPEFDLGMIPDILARCVHLQYATIESQVTAANLAAIPTASLRSLKVTAPEQPLVDATAIIAWLQGRSATSLSLDCDSVTDPVALASAIHASSTLHSLSFTSALDVQEALVASPHTLHHITALSVHVLRRHCEMVRQLLQKLDPNQVVSVSVDLDEEDDEDDTPHVTQILNIVAAWPALASLSLDYMWFDVTTTTGVWPQLATVAVRNVTFNTKHDAVKLMQQLSTSRCLTSVDFRNTEIGTAGFIELARALPAWMARGLETLKLLSTQIGDDDVAALAVALASGRNTRHLTLDLSENELTLASIKLLLTALGACHNVTLHVDEDASTPTIRALMEQHHLVETSLGVFVSPTRASSPWHAM</sequence>
<dbReference type="SMART" id="SM00368">
    <property type="entry name" value="LRR_RI"/>
    <property type="match status" value="3"/>
</dbReference>
<keyword evidence="1" id="KW-0343">GTPase activation</keyword>
<proteinExistence type="predicted"/>
<reference evidence="4 5" key="1">
    <citation type="journal article" date="2013" name="PLoS Genet.">
        <title>Distinctive expansion of potential virulence genes in the genome of the oomycete fish pathogen Saprolegnia parasitica.</title>
        <authorList>
            <person name="Jiang R.H."/>
            <person name="de Bruijn I."/>
            <person name="Haas B.J."/>
            <person name="Belmonte R."/>
            <person name="Lobach L."/>
            <person name="Christie J."/>
            <person name="van den Ackerveken G."/>
            <person name="Bottin A."/>
            <person name="Bulone V."/>
            <person name="Diaz-Moreno S.M."/>
            <person name="Dumas B."/>
            <person name="Fan L."/>
            <person name="Gaulin E."/>
            <person name="Govers F."/>
            <person name="Grenville-Briggs L.J."/>
            <person name="Horner N.R."/>
            <person name="Levin J.Z."/>
            <person name="Mammella M."/>
            <person name="Meijer H.J."/>
            <person name="Morris P."/>
            <person name="Nusbaum C."/>
            <person name="Oome S."/>
            <person name="Phillips A.J."/>
            <person name="van Rooyen D."/>
            <person name="Rzeszutek E."/>
            <person name="Saraiva M."/>
            <person name="Secombes C.J."/>
            <person name="Seidl M.F."/>
            <person name="Snel B."/>
            <person name="Stassen J.H."/>
            <person name="Sykes S."/>
            <person name="Tripathy S."/>
            <person name="van den Berg H."/>
            <person name="Vega-Arreguin J.C."/>
            <person name="Wawra S."/>
            <person name="Young S.K."/>
            <person name="Zeng Q."/>
            <person name="Dieguez-Uribeondo J."/>
            <person name="Russ C."/>
            <person name="Tyler B.M."/>
            <person name="van West P."/>
        </authorList>
    </citation>
    <scope>NUCLEOTIDE SEQUENCE [LARGE SCALE GENOMIC DNA]</scope>
    <source>
        <strain evidence="4 5">CBS 223.65</strain>
    </source>
</reference>
<dbReference type="VEuPathDB" id="FungiDB:SPRG_12032"/>
<dbReference type="RefSeq" id="XP_012206450.1">
    <property type="nucleotide sequence ID" value="XM_012351060.1"/>
</dbReference>
<protein>
    <recommendedName>
        <fullName evidence="6">F-box domain-containing protein</fullName>
    </recommendedName>
</protein>
<dbReference type="InterPro" id="IPR027038">
    <property type="entry name" value="RanGap"/>
</dbReference>
<dbReference type="PANTHER" id="PTHR24113:SF12">
    <property type="entry name" value="RAN GTPASE-ACTIVATING PROTEIN 1"/>
    <property type="match status" value="1"/>
</dbReference>
<evidence type="ECO:0000256" key="3">
    <source>
        <dbReference type="ARBA" id="ARBA00022737"/>
    </source>
</evidence>